<dbReference type="Gene3D" id="3.10.450.40">
    <property type="match status" value="1"/>
</dbReference>
<organism evidence="4 5">
    <name type="scientific">Actinoplanes lutulentus</name>
    <dbReference type="NCBI Taxonomy" id="1287878"/>
    <lineage>
        <taxon>Bacteria</taxon>
        <taxon>Bacillati</taxon>
        <taxon>Actinomycetota</taxon>
        <taxon>Actinomycetes</taxon>
        <taxon>Micromonosporales</taxon>
        <taxon>Micromonosporaceae</taxon>
        <taxon>Actinoplanes</taxon>
    </lineage>
</organism>
<dbReference type="AlphaFoldDB" id="A0A327Z8C9"/>
<evidence type="ECO:0000259" key="3">
    <source>
        <dbReference type="Pfam" id="PF03413"/>
    </source>
</evidence>
<gene>
    <name evidence="4" type="ORF">B0I29_11116</name>
</gene>
<dbReference type="RefSeq" id="WP_111651099.1">
    <property type="nucleotide sequence ID" value="NZ_JACHWI010000011.1"/>
</dbReference>
<dbReference type="EMBL" id="QLMJ01000011">
    <property type="protein sequence ID" value="RAK34417.1"/>
    <property type="molecule type" value="Genomic_DNA"/>
</dbReference>
<protein>
    <submittedName>
        <fullName evidence="4">Peptidase YpeB-like protein</fullName>
    </submittedName>
</protein>
<dbReference type="OrthoDB" id="3637997at2"/>
<feature type="compositionally biased region" description="Low complexity" evidence="1">
    <location>
        <begin position="30"/>
        <end position="66"/>
    </location>
</feature>
<feature type="region of interest" description="Disordered" evidence="1">
    <location>
        <begin position="30"/>
        <end position="81"/>
    </location>
</feature>
<evidence type="ECO:0000256" key="2">
    <source>
        <dbReference type="SAM" id="SignalP"/>
    </source>
</evidence>
<keyword evidence="5" id="KW-1185">Reference proteome</keyword>
<comment type="caution">
    <text evidence="4">The sequence shown here is derived from an EMBL/GenBank/DDBJ whole genome shotgun (WGS) entry which is preliminary data.</text>
</comment>
<accession>A0A327Z8C9</accession>
<feature type="domain" description="PepSY" evidence="3">
    <location>
        <begin position="81"/>
        <end position="137"/>
    </location>
</feature>
<evidence type="ECO:0000313" key="4">
    <source>
        <dbReference type="EMBL" id="RAK34417.1"/>
    </source>
</evidence>
<dbReference type="InterPro" id="IPR025711">
    <property type="entry name" value="PepSY"/>
</dbReference>
<feature type="signal peptide" evidence="2">
    <location>
        <begin position="1"/>
        <end position="27"/>
    </location>
</feature>
<feature type="region of interest" description="Disordered" evidence="1">
    <location>
        <begin position="118"/>
        <end position="167"/>
    </location>
</feature>
<feature type="compositionally biased region" description="Acidic residues" evidence="1">
    <location>
        <begin position="141"/>
        <end position="167"/>
    </location>
</feature>
<feature type="chain" id="PRO_5016400096" evidence="2">
    <location>
        <begin position="28"/>
        <end position="167"/>
    </location>
</feature>
<evidence type="ECO:0000256" key="1">
    <source>
        <dbReference type="SAM" id="MobiDB-lite"/>
    </source>
</evidence>
<reference evidence="4 5" key="1">
    <citation type="submission" date="2018-06" db="EMBL/GenBank/DDBJ databases">
        <title>Genomic Encyclopedia of Type Strains, Phase III (KMG-III): the genomes of soil and plant-associated and newly described type strains.</title>
        <authorList>
            <person name="Whitman W."/>
        </authorList>
    </citation>
    <scope>NUCLEOTIDE SEQUENCE [LARGE SCALE GENOMIC DNA]</scope>
    <source>
        <strain evidence="4 5">CGMCC 4.7090</strain>
    </source>
</reference>
<sequence>MITKTQAAVVFAAGTIAALGITGTAMAMDTPSPSVSTTTVGPSTSGSASTSGSGSPAVPGSSAGTGSSAGAGSSAGSGSEITEARAREIALAAVSGGKIEEIERDKENGREVWDVEVQAGTAEHDLDIDATTGEILRNDAEQDEADDASDTDDADDADDRDDDGDDD</sequence>
<proteinExistence type="predicted"/>
<keyword evidence="2" id="KW-0732">Signal</keyword>
<evidence type="ECO:0000313" key="5">
    <source>
        <dbReference type="Proteomes" id="UP000249341"/>
    </source>
</evidence>
<dbReference type="Proteomes" id="UP000249341">
    <property type="component" value="Unassembled WGS sequence"/>
</dbReference>
<dbReference type="Pfam" id="PF03413">
    <property type="entry name" value="PepSY"/>
    <property type="match status" value="1"/>
</dbReference>
<name>A0A327Z8C9_9ACTN</name>